<organism evidence="6 7">
    <name type="scientific">Algisphaera agarilytica</name>
    <dbReference type="NCBI Taxonomy" id="1385975"/>
    <lineage>
        <taxon>Bacteria</taxon>
        <taxon>Pseudomonadati</taxon>
        <taxon>Planctomycetota</taxon>
        <taxon>Phycisphaerae</taxon>
        <taxon>Phycisphaerales</taxon>
        <taxon>Phycisphaeraceae</taxon>
        <taxon>Algisphaera</taxon>
    </lineage>
</organism>
<dbReference type="SUPFAM" id="SSF144091">
    <property type="entry name" value="Rhomboid-like"/>
    <property type="match status" value="1"/>
</dbReference>
<keyword evidence="3 5" id="KW-1133">Transmembrane helix</keyword>
<keyword evidence="7" id="KW-1185">Reference proteome</keyword>
<feature type="transmembrane region" description="Helical" evidence="5">
    <location>
        <begin position="124"/>
        <end position="147"/>
    </location>
</feature>
<protein>
    <recommendedName>
        <fullName evidence="8">Peptidase S54 rhomboid domain-containing protein</fullName>
    </recommendedName>
</protein>
<dbReference type="EMBL" id="JACHGY010000001">
    <property type="protein sequence ID" value="MBB6431330.1"/>
    <property type="molecule type" value="Genomic_DNA"/>
</dbReference>
<dbReference type="RefSeq" id="WP_184678808.1">
    <property type="nucleotide sequence ID" value="NZ_JACHGY010000001.1"/>
</dbReference>
<feature type="transmembrane region" description="Helical" evidence="5">
    <location>
        <begin position="154"/>
        <end position="173"/>
    </location>
</feature>
<feature type="transmembrane region" description="Helical" evidence="5">
    <location>
        <begin position="97"/>
        <end position="118"/>
    </location>
</feature>
<comment type="subcellular location">
    <subcellularLocation>
        <location evidence="1">Membrane</location>
        <topology evidence="1">Multi-pass membrane protein</topology>
    </subcellularLocation>
</comment>
<dbReference type="AlphaFoldDB" id="A0A7X0H8N8"/>
<proteinExistence type="predicted"/>
<reference evidence="6 7" key="1">
    <citation type="submission" date="2020-08" db="EMBL/GenBank/DDBJ databases">
        <title>Genomic Encyclopedia of Type Strains, Phase IV (KMG-IV): sequencing the most valuable type-strain genomes for metagenomic binning, comparative biology and taxonomic classification.</title>
        <authorList>
            <person name="Goeker M."/>
        </authorList>
    </citation>
    <scope>NUCLEOTIDE SEQUENCE [LARGE SCALE GENOMIC DNA]</scope>
    <source>
        <strain evidence="6 7">DSM 103725</strain>
    </source>
</reference>
<evidence type="ECO:0000256" key="1">
    <source>
        <dbReference type="ARBA" id="ARBA00004141"/>
    </source>
</evidence>
<name>A0A7X0H8N8_9BACT</name>
<feature type="transmembrane region" description="Helical" evidence="5">
    <location>
        <begin position="56"/>
        <end position="85"/>
    </location>
</feature>
<gene>
    <name evidence="6" type="ORF">HNQ40_003136</name>
</gene>
<evidence type="ECO:0000256" key="4">
    <source>
        <dbReference type="ARBA" id="ARBA00023136"/>
    </source>
</evidence>
<evidence type="ECO:0000256" key="5">
    <source>
        <dbReference type="SAM" id="Phobius"/>
    </source>
</evidence>
<sequence length="263" mass="29219">MKWTRQLEHKLAGFAVPHLTLGIIGVQIMSFLAGVSNPDIAAGMVLDTQLVRQGEWWRIFTFMMVPPSGFFLFAVIAWYILYFTGAGLENAIGTPKYNLYWLIGYLASVAVAFAVPGAPVSNAFLATSVFLAFAVLYPDFEILLFFILPVKMKWLGMFSGGIFVYIAISRIAVGAWAGPAMVFAATLNFMIFFGPELLRRIKRGHNQMKRQRDAIAEANEPFHRCSVCGITDISHPQAEFRYNAEANGTVCYCLDHLPGGDEK</sequence>
<keyword evidence="2 5" id="KW-0812">Transmembrane</keyword>
<dbReference type="InterPro" id="IPR035952">
    <property type="entry name" value="Rhomboid-like_sf"/>
</dbReference>
<dbReference type="Gene3D" id="1.20.1540.10">
    <property type="entry name" value="Rhomboid-like"/>
    <property type="match status" value="1"/>
</dbReference>
<comment type="caution">
    <text evidence="6">The sequence shown here is derived from an EMBL/GenBank/DDBJ whole genome shotgun (WGS) entry which is preliminary data.</text>
</comment>
<keyword evidence="4 5" id="KW-0472">Membrane</keyword>
<evidence type="ECO:0000313" key="6">
    <source>
        <dbReference type="EMBL" id="MBB6431330.1"/>
    </source>
</evidence>
<accession>A0A7X0H8N8</accession>
<evidence type="ECO:0000313" key="7">
    <source>
        <dbReference type="Proteomes" id="UP000541810"/>
    </source>
</evidence>
<feature type="transmembrane region" description="Helical" evidence="5">
    <location>
        <begin position="12"/>
        <end position="36"/>
    </location>
</feature>
<evidence type="ECO:0000256" key="2">
    <source>
        <dbReference type="ARBA" id="ARBA00022692"/>
    </source>
</evidence>
<evidence type="ECO:0000256" key="3">
    <source>
        <dbReference type="ARBA" id="ARBA00022989"/>
    </source>
</evidence>
<dbReference type="GO" id="GO:0016020">
    <property type="term" value="C:membrane"/>
    <property type="evidence" value="ECO:0007669"/>
    <property type="project" value="UniProtKB-SubCell"/>
</dbReference>
<dbReference type="Proteomes" id="UP000541810">
    <property type="component" value="Unassembled WGS sequence"/>
</dbReference>
<feature type="transmembrane region" description="Helical" evidence="5">
    <location>
        <begin position="179"/>
        <end position="198"/>
    </location>
</feature>
<evidence type="ECO:0008006" key="8">
    <source>
        <dbReference type="Google" id="ProtNLM"/>
    </source>
</evidence>